<evidence type="ECO:0008006" key="18">
    <source>
        <dbReference type="Google" id="ProtNLM"/>
    </source>
</evidence>
<evidence type="ECO:0000259" key="15">
    <source>
        <dbReference type="Pfam" id="PF23598"/>
    </source>
</evidence>
<dbReference type="GO" id="GO:0005886">
    <property type="term" value="C:plasma membrane"/>
    <property type="evidence" value="ECO:0007669"/>
    <property type="project" value="UniProtKB-SubCell"/>
</dbReference>
<dbReference type="InterPro" id="IPR003591">
    <property type="entry name" value="Leu-rich_rpt_typical-subtyp"/>
</dbReference>
<dbReference type="FunFam" id="3.80.10.10:FF:000111">
    <property type="entry name" value="LRR receptor-like serine/threonine-protein kinase ERECTA"/>
    <property type="match status" value="1"/>
</dbReference>
<proteinExistence type="inferred from homology"/>
<dbReference type="PRINTS" id="PR00019">
    <property type="entry name" value="LEURICHRPT"/>
</dbReference>
<keyword evidence="10 12" id="KW-0472">Membrane</keyword>
<evidence type="ECO:0000313" key="17">
    <source>
        <dbReference type="Proteomes" id="UP001497457"/>
    </source>
</evidence>
<dbReference type="FunFam" id="3.80.10.10:FF:000095">
    <property type="entry name" value="LRR receptor-like serine/threonine-protein kinase GSO1"/>
    <property type="match status" value="1"/>
</dbReference>
<evidence type="ECO:0000256" key="3">
    <source>
        <dbReference type="ARBA" id="ARBA00022475"/>
    </source>
</evidence>
<reference evidence="16 17" key="2">
    <citation type="submission" date="2024-10" db="EMBL/GenBank/DDBJ databases">
        <authorList>
            <person name="Ryan C."/>
        </authorList>
    </citation>
    <scope>NUCLEOTIDE SEQUENCE [LARGE SCALE GENOMIC DNA]</scope>
</reference>
<dbReference type="EMBL" id="OZ075127">
    <property type="protein sequence ID" value="CAL4951778.1"/>
    <property type="molecule type" value="Genomic_DNA"/>
</dbReference>
<keyword evidence="5" id="KW-1070">Brassinosteroid signaling pathway</keyword>
<name>A0ABC8Z1S6_9POAL</name>
<evidence type="ECO:0000256" key="1">
    <source>
        <dbReference type="ARBA" id="ARBA00004251"/>
    </source>
</evidence>
<keyword evidence="6 12" id="KW-0812">Transmembrane</keyword>
<feature type="domain" description="Leucine-rich repeat-containing N-terminal plant-type" evidence="14">
    <location>
        <begin position="56"/>
        <end position="96"/>
    </location>
</feature>
<dbReference type="Pfam" id="PF23598">
    <property type="entry name" value="LRR_14"/>
    <property type="match status" value="1"/>
</dbReference>
<dbReference type="SMART" id="SM00369">
    <property type="entry name" value="LRR_TYP"/>
    <property type="match status" value="10"/>
</dbReference>
<evidence type="ECO:0000256" key="4">
    <source>
        <dbReference type="ARBA" id="ARBA00022614"/>
    </source>
</evidence>
<feature type="transmembrane region" description="Helical" evidence="12">
    <location>
        <begin position="991"/>
        <end position="1015"/>
    </location>
</feature>
<dbReference type="InterPro" id="IPR055414">
    <property type="entry name" value="LRR_R13L4/SHOC2-like"/>
</dbReference>
<dbReference type="SUPFAM" id="SSF52058">
    <property type="entry name" value="L domain-like"/>
    <property type="match status" value="3"/>
</dbReference>
<keyword evidence="8" id="KW-0677">Repeat</keyword>
<comment type="similarity">
    <text evidence="2">Belongs to the RLP family.</text>
</comment>
<feature type="domain" description="Disease resistance R13L4/SHOC-2-like LRR" evidence="15">
    <location>
        <begin position="363"/>
        <end position="539"/>
    </location>
</feature>
<gene>
    <name evidence="16" type="ORF">URODEC1_LOCUS39122</name>
</gene>
<evidence type="ECO:0000256" key="13">
    <source>
        <dbReference type="SAM" id="SignalP"/>
    </source>
</evidence>
<reference evidence="17" key="1">
    <citation type="submission" date="2024-06" db="EMBL/GenBank/DDBJ databases">
        <authorList>
            <person name="Ryan C."/>
        </authorList>
    </citation>
    <scope>NUCLEOTIDE SEQUENCE [LARGE SCALE GENOMIC DNA]</scope>
</reference>
<dbReference type="PANTHER" id="PTHR48061">
    <property type="entry name" value="LEUCINE-RICH REPEAT RECEPTOR PROTEIN KINASE EMS1-LIKE-RELATED"/>
    <property type="match status" value="1"/>
</dbReference>
<evidence type="ECO:0000259" key="14">
    <source>
        <dbReference type="Pfam" id="PF08263"/>
    </source>
</evidence>
<comment type="subcellular location">
    <subcellularLocation>
        <location evidence="1">Cell membrane</location>
        <topology evidence="1">Single-pass type I membrane protein</topology>
    </subcellularLocation>
</comment>
<evidence type="ECO:0000256" key="11">
    <source>
        <dbReference type="ARBA" id="ARBA00023180"/>
    </source>
</evidence>
<dbReference type="Pfam" id="PF13855">
    <property type="entry name" value="LRR_8"/>
    <property type="match status" value="1"/>
</dbReference>
<dbReference type="FunFam" id="3.80.10.10:FF:000041">
    <property type="entry name" value="LRR receptor-like serine/threonine-protein kinase ERECTA"/>
    <property type="match status" value="1"/>
</dbReference>
<keyword evidence="4" id="KW-0433">Leucine-rich repeat</keyword>
<sequence>MTMANHGPRPVVLHLVLLQIQLAVAVCPLLPPSTAASYTSNHTTAAARAPSVPCLPDQASALLRLKRSFITTDYSVVAFRSWRAGTDCCRWLGVRCGDADGRVTSLDLGDCNLYSGHLDSAVFELSSLRYLNLGGNYFNESKLPSSGFERLTKLTNLNLSSSNFGGEVPHGIGRLTNLVSLDLSARTVIDYLPGMGFHYHAETAGWLITLPNVTTLVANLGSLRELRLGFVYMFQSEEWCEPIAKHTPNLRVLSLPFCFVSGPICRSLSALHSLSVIDLQYNSLTGPIPDFFANFSFLSVIQLSYNNLEGMVSPAIFQHKKLVTINLHRNFQISGSLPNFSADSCLQDLVVGYTNFSGTIPSSIGNIKSLMKLGLDAPGFSGNLPSSIGRLKSLNELRVSGLDLVGSIPSWIANLTSLEVLQFSTCGLDGSIPSYLGGLSKLRTLALYHCKFSGDISTHISNLTQVEILDLGSNNFTGMVELNSLWKLPNLSVLNLSNNKIVVVDGEQNSSSMVSYPNIMDLRLASCSIKNFPSILRHLNEIGGLDLSDNQIYGAIPQWVWETLSNHELSFLDFSRNKLTNIGYDDTFLPIYIDTLNLSSNMFEGTIPLPQYSTFELDYSNNMFSSMPLNISSQLEQLTVFRASRNNLSGNLSPFFCSRDLQILDLSYNIFNGAIPSCLIQDANSLKVLNLRENQLYGELPRYITENCTLEMLDLSGNRIEGRLPKSLASCKMLEVLDIGNNEIGDSFPCWMSTLPKLQVLVLKYNKFFGQIEPSVATDKITCEFPSVRILDLASNNFSGTLTEEWFSTLMAMMIANTNETLVMEYTGYQGELYQVATVLTYKGSEVPFEKILRTLAFLDVSNNALQGRIPENIGELVLLLVVNMSHNSFTGPIPPQLGHLRQLESLDLSSNELSGEIPQELASLDFLTVLNLSENKLLGPIPKSPQFMTFSSSSFVGNDGLCGPPLSKECINTTTPTVTLNYSKKKSVDIISFFSAGLGFGVGFAIAIVVAWVVPIRKRS</sequence>
<dbReference type="AlphaFoldDB" id="A0ABC8Z1S6"/>
<dbReference type="PROSITE" id="PS51450">
    <property type="entry name" value="LRR"/>
    <property type="match status" value="1"/>
</dbReference>
<dbReference type="Gene3D" id="3.80.10.10">
    <property type="entry name" value="Ribonuclease Inhibitor"/>
    <property type="match status" value="6"/>
</dbReference>
<evidence type="ECO:0000256" key="6">
    <source>
        <dbReference type="ARBA" id="ARBA00022692"/>
    </source>
</evidence>
<keyword evidence="9 12" id="KW-1133">Transmembrane helix</keyword>
<feature type="signal peptide" evidence="13">
    <location>
        <begin position="1"/>
        <end position="25"/>
    </location>
</feature>
<keyword evidence="3" id="KW-1003">Cell membrane</keyword>
<evidence type="ECO:0000256" key="10">
    <source>
        <dbReference type="ARBA" id="ARBA00023136"/>
    </source>
</evidence>
<dbReference type="Pfam" id="PF00560">
    <property type="entry name" value="LRR_1"/>
    <property type="match status" value="4"/>
</dbReference>
<evidence type="ECO:0000256" key="5">
    <source>
        <dbReference type="ARBA" id="ARBA00022626"/>
    </source>
</evidence>
<dbReference type="Pfam" id="PF08263">
    <property type="entry name" value="LRRNT_2"/>
    <property type="match status" value="1"/>
</dbReference>
<dbReference type="InterPro" id="IPR001611">
    <property type="entry name" value="Leu-rich_rpt"/>
</dbReference>
<protein>
    <recommendedName>
        <fullName evidence="18">Leucine-rich repeat-containing N-terminal plant-type domain-containing protein</fullName>
    </recommendedName>
</protein>
<evidence type="ECO:0000256" key="8">
    <source>
        <dbReference type="ARBA" id="ARBA00022737"/>
    </source>
</evidence>
<dbReference type="InterPro" id="IPR013210">
    <property type="entry name" value="LRR_N_plant-typ"/>
</dbReference>
<dbReference type="GO" id="GO:0009742">
    <property type="term" value="P:brassinosteroid mediated signaling pathway"/>
    <property type="evidence" value="ECO:0007669"/>
    <property type="project" value="UniProtKB-KW"/>
</dbReference>
<dbReference type="InterPro" id="IPR032675">
    <property type="entry name" value="LRR_dom_sf"/>
</dbReference>
<accession>A0ABC8Z1S6</accession>
<evidence type="ECO:0000313" key="16">
    <source>
        <dbReference type="EMBL" id="CAL4951778.1"/>
    </source>
</evidence>
<dbReference type="InterPro" id="IPR046956">
    <property type="entry name" value="RLP23-like"/>
</dbReference>
<organism evidence="16 17">
    <name type="scientific">Urochloa decumbens</name>
    <dbReference type="NCBI Taxonomy" id="240449"/>
    <lineage>
        <taxon>Eukaryota</taxon>
        <taxon>Viridiplantae</taxon>
        <taxon>Streptophyta</taxon>
        <taxon>Embryophyta</taxon>
        <taxon>Tracheophyta</taxon>
        <taxon>Spermatophyta</taxon>
        <taxon>Magnoliopsida</taxon>
        <taxon>Liliopsida</taxon>
        <taxon>Poales</taxon>
        <taxon>Poaceae</taxon>
        <taxon>PACMAD clade</taxon>
        <taxon>Panicoideae</taxon>
        <taxon>Panicodae</taxon>
        <taxon>Paniceae</taxon>
        <taxon>Melinidinae</taxon>
        <taxon>Urochloa</taxon>
    </lineage>
</organism>
<evidence type="ECO:0000256" key="9">
    <source>
        <dbReference type="ARBA" id="ARBA00022989"/>
    </source>
</evidence>
<keyword evidence="11" id="KW-0325">Glycoprotein</keyword>
<evidence type="ECO:0000256" key="7">
    <source>
        <dbReference type="ARBA" id="ARBA00022729"/>
    </source>
</evidence>
<dbReference type="Proteomes" id="UP001497457">
    <property type="component" value="Chromosome 17b"/>
</dbReference>
<evidence type="ECO:0000256" key="2">
    <source>
        <dbReference type="ARBA" id="ARBA00009592"/>
    </source>
</evidence>
<keyword evidence="17" id="KW-1185">Reference proteome</keyword>
<feature type="chain" id="PRO_5044797585" description="Leucine-rich repeat-containing N-terminal plant-type domain-containing protein" evidence="13">
    <location>
        <begin position="26"/>
        <end position="1021"/>
    </location>
</feature>
<dbReference type="PANTHER" id="PTHR48061:SF48">
    <property type="entry name" value="OS01G0162500 PROTEIN"/>
    <property type="match status" value="1"/>
</dbReference>
<keyword evidence="7 13" id="KW-0732">Signal</keyword>
<evidence type="ECO:0000256" key="12">
    <source>
        <dbReference type="SAM" id="Phobius"/>
    </source>
</evidence>